<dbReference type="OrthoDB" id="8617687at2"/>
<sequence length="127" mass="14669">MDIEITSPINIALDVIELDEHIPSLKFNLVIQVNKFSYSLSVSTQAWLECQCFDAFIDNMRNDDIAHLKDMNGCFELILNPVLGWFEWSCAKEDLHGYVSVSKGREKLTDEAKSAIYTAFNNYPKWW</sequence>
<accession>A0A0U1HY94</accession>
<name>A0A0U1HY94_YERRO</name>
<gene>
    <name evidence="1" type="ORF">ERS008555_03998</name>
</gene>
<reference evidence="1 2" key="1">
    <citation type="submission" date="2015-03" db="EMBL/GenBank/DDBJ databases">
        <authorList>
            <person name="Murphy D."/>
        </authorList>
    </citation>
    <scope>NUCLEOTIDE SEQUENCE [LARGE SCALE GENOMIC DNA]</scope>
    <source>
        <strain evidence="1 2">68/02</strain>
    </source>
</reference>
<proteinExistence type="predicted"/>
<organism evidence="1 2">
    <name type="scientific">Yersinia rohdei</name>
    <dbReference type="NCBI Taxonomy" id="29485"/>
    <lineage>
        <taxon>Bacteria</taxon>
        <taxon>Pseudomonadati</taxon>
        <taxon>Pseudomonadota</taxon>
        <taxon>Gammaproteobacteria</taxon>
        <taxon>Enterobacterales</taxon>
        <taxon>Yersiniaceae</taxon>
        <taxon>Yersinia</taxon>
    </lineage>
</organism>
<dbReference type="Proteomes" id="UP000042054">
    <property type="component" value="Unassembled WGS sequence"/>
</dbReference>
<evidence type="ECO:0000313" key="1">
    <source>
        <dbReference type="EMBL" id="CQI97924.1"/>
    </source>
</evidence>
<protein>
    <submittedName>
        <fullName evidence="1">Uncharacterized protein</fullName>
    </submittedName>
</protein>
<dbReference type="AlphaFoldDB" id="A0A0U1HY94"/>
<dbReference type="EMBL" id="CTKE01000035">
    <property type="protein sequence ID" value="CQI97924.1"/>
    <property type="molecule type" value="Genomic_DNA"/>
</dbReference>
<dbReference type="RefSeq" id="WP_049616488.1">
    <property type="nucleotide sequence ID" value="NZ_CABIHU010000044.1"/>
</dbReference>
<evidence type="ECO:0000313" key="2">
    <source>
        <dbReference type="Proteomes" id="UP000042054"/>
    </source>
</evidence>